<evidence type="ECO:0000256" key="1">
    <source>
        <dbReference type="ARBA" id="ARBA00001947"/>
    </source>
</evidence>
<feature type="binding site" evidence="7">
    <location>
        <position position="115"/>
    </location>
    <ligand>
        <name>Zn(2+)</name>
        <dbReference type="ChEBI" id="CHEBI:29105"/>
        <label>2</label>
    </ligand>
</feature>
<feature type="binding site" evidence="7">
    <location>
        <position position="115"/>
    </location>
    <ligand>
        <name>Zn(2+)</name>
        <dbReference type="ChEBI" id="CHEBI:29105"/>
        <label>1</label>
    </ligand>
</feature>
<evidence type="ECO:0000259" key="8">
    <source>
        <dbReference type="Pfam" id="PF07687"/>
    </source>
</evidence>
<dbReference type="PANTHER" id="PTHR42994:SF2">
    <property type="entry name" value="PEPTIDASE"/>
    <property type="match status" value="1"/>
</dbReference>
<dbReference type="PIRSF" id="PIRSF001123">
    <property type="entry name" value="PepA_GA"/>
    <property type="match status" value="1"/>
</dbReference>
<comment type="cofactor">
    <cofactor evidence="7">
        <name>a divalent metal cation</name>
        <dbReference type="ChEBI" id="CHEBI:60240"/>
    </cofactor>
    <text evidence="7">Binds 2 divalent metal cations per subunit.</text>
</comment>
<dbReference type="Gene3D" id="3.40.630.10">
    <property type="entry name" value="Zn peptidases"/>
    <property type="match status" value="1"/>
</dbReference>
<accession>A0AAE7TG32</accession>
<dbReference type="Gene3D" id="3.30.70.360">
    <property type="match status" value="1"/>
</dbReference>
<dbReference type="Proteomes" id="UP000594015">
    <property type="component" value="Chromosome"/>
</dbReference>
<evidence type="ECO:0000256" key="5">
    <source>
        <dbReference type="PIRNR" id="PIRNR001123"/>
    </source>
</evidence>
<dbReference type="Pfam" id="PF01546">
    <property type="entry name" value="Peptidase_M20"/>
    <property type="match status" value="1"/>
</dbReference>
<dbReference type="GO" id="GO:0004177">
    <property type="term" value="F:aminopeptidase activity"/>
    <property type="evidence" value="ECO:0007669"/>
    <property type="project" value="UniProtKB-UniRule"/>
</dbReference>
<evidence type="ECO:0000313" key="9">
    <source>
        <dbReference type="EMBL" id="QOZ67433.1"/>
    </source>
</evidence>
<dbReference type="SUPFAM" id="SSF55031">
    <property type="entry name" value="Bacterial exopeptidase dimerisation domain"/>
    <property type="match status" value="1"/>
</dbReference>
<dbReference type="RefSeq" id="WP_092214646.1">
    <property type="nucleotide sequence ID" value="NZ_CP030050.1"/>
</dbReference>
<dbReference type="Pfam" id="PF07687">
    <property type="entry name" value="M20_dimer"/>
    <property type="match status" value="1"/>
</dbReference>
<dbReference type="InterPro" id="IPR002933">
    <property type="entry name" value="Peptidase_M20"/>
</dbReference>
<feature type="active site" description="Proton acceptor" evidence="6">
    <location>
        <position position="148"/>
    </location>
</feature>
<evidence type="ECO:0000313" key="10">
    <source>
        <dbReference type="Proteomes" id="UP000594015"/>
    </source>
</evidence>
<evidence type="ECO:0000256" key="4">
    <source>
        <dbReference type="ARBA" id="ARBA00022833"/>
    </source>
</evidence>
<keyword evidence="4" id="KW-0862">Zinc</keyword>
<comment type="similarity">
    <text evidence="5">Belongs to the peptidase M42 family.</text>
</comment>
<dbReference type="PANTHER" id="PTHR42994">
    <property type="entry name" value="PEPTIDASE T"/>
    <property type="match status" value="1"/>
</dbReference>
<dbReference type="AlphaFoldDB" id="A0AAE7TG32"/>
<sequence>MPVDHQAATDRLMRFLAVEGVTGQEAAIGRELTAALKEAGVPAKAIRLDDANTRIPVPTETGNLIVDLPGRGALHNQPRIMFMTHMDTVPLCAGAKPKKSGRKIVNEAKTALGGDNRCGCGVLVTLAAELAKQKLDHPPITLLFCVREESGLYGARHVKLEELGKPTMAFNYDGGAASNVVIGAVGADRWTVEIMGRASHAGVAPERGISSTMIMALALAEVKAGGWFGKVVKGKRQGTSNVGPVTGGEGRPAGDATNVVTDYVHVRGESRSHDGKFFKEITKAYKAAFEKAAKKVTNAQGKSGKVKFKAETDYYPFRMKENLPVVKRAIEAVSAVGGTPNVRAANGGLDANWMVRHGVPTVTFGAGQNEAHTIDEWINLDEYDRACALAVQLATMR</sequence>
<reference evidence="9 10" key="1">
    <citation type="submission" date="2018-06" db="EMBL/GenBank/DDBJ databases">
        <title>Comparative genomics of Bradyrhizobium nodulating Arachidis hypogaea.</title>
        <authorList>
            <person name="Li Y."/>
        </authorList>
    </citation>
    <scope>NUCLEOTIDE SEQUENCE [LARGE SCALE GENOMIC DNA]</scope>
    <source>
        <strain evidence="9 10">CCBAU 051107</strain>
    </source>
</reference>
<evidence type="ECO:0000256" key="6">
    <source>
        <dbReference type="PIRSR" id="PIRSR001123-1"/>
    </source>
</evidence>
<dbReference type="SUPFAM" id="SSF53187">
    <property type="entry name" value="Zn-dependent exopeptidases"/>
    <property type="match status" value="1"/>
</dbReference>
<feature type="binding site" evidence="7">
    <location>
        <position position="149"/>
    </location>
    <ligand>
        <name>Zn(2+)</name>
        <dbReference type="ChEBI" id="CHEBI:29105"/>
        <label>2</label>
    </ligand>
</feature>
<comment type="cofactor">
    <cofactor evidence="1">
        <name>Zn(2+)</name>
        <dbReference type="ChEBI" id="CHEBI:29105"/>
    </cofactor>
</comment>
<dbReference type="GO" id="GO:0046872">
    <property type="term" value="F:metal ion binding"/>
    <property type="evidence" value="ECO:0007669"/>
    <property type="project" value="UniProtKB-UniRule"/>
</dbReference>
<gene>
    <name evidence="9" type="ORF">WN72_14805</name>
</gene>
<dbReference type="EMBL" id="CP030050">
    <property type="protein sequence ID" value="QOZ67433.1"/>
    <property type="molecule type" value="Genomic_DNA"/>
</dbReference>
<protein>
    <submittedName>
        <fullName evidence="9">M20/M25/M40 family metallo-hydrolase</fullName>
    </submittedName>
</protein>
<name>A0AAE7TG32_9BRAD</name>
<keyword evidence="2 7" id="KW-0479">Metal-binding</keyword>
<feature type="domain" description="Peptidase M20 dimerisation" evidence="8">
    <location>
        <begin position="183"/>
        <end position="295"/>
    </location>
</feature>
<dbReference type="InterPro" id="IPR036264">
    <property type="entry name" value="Bact_exopeptidase_dim_dom"/>
</dbReference>
<proteinExistence type="inferred from homology"/>
<feature type="binding site" evidence="7">
    <location>
        <position position="173"/>
    </location>
    <ligand>
        <name>Zn(2+)</name>
        <dbReference type="ChEBI" id="CHEBI:29105"/>
        <label>1</label>
    </ligand>
</feature>
<evidence type="ECO:0000256" key="7">
    <source>
        <dbReference type="PIRSR" id="PIRSR001123-2"/>
    </source>
</evidence>
<organism evidence="9 10">
    <name type="scientific">Bradyrhizobium arachidis</name>
    <dbReference type="NCBI Taxonomy" id="858423"/>
    <lineage>
        <taxon>Bacteria</taxon>
        <taxon>Pseudomonadati</taxon>
        <taxon>Pseudomonadota</taxon>
        <taxon>Alphaproteobacteria</taxon>
        <taxon>Hyphomicrobiales</taxon>
        <taxon>Nitrobacteraceae</taxon>
        <taxon>Bradyrhizobium</taxon>
    </lineage>
</organism>
<dbReference type="KEGG" id="barh:WN72_14805"/>
<dbReference type="InterPro" id="IPR008007">
    <property type="entry name" value="Peptidase_M42"/>
</dbReference>
<evidence type="ECO:0000256" key="3">
    <source>
        <dbReference type="ARBA" id="ARBA00022801"/>
    </source>
</evidence>
<keyword evidence="3" id="KW-0378">Hydrolase</keyword>
<evidence type="ECO:0000256" key="2">
    <source>
        <dbReference type="ARBA" id="ARBA00022723"/>
    </source>
</evidence>
<dbReference type="InterPro" id="IPR011650">
    <property type="entry name" value="Peptidase_M20_dimer"/>
</dbReference>